<keyword evidence="1" id="KW-0472">Membrane</keyword>
<proteinExistence type="predicted"/>
<keyword evidence="1" id="KW-1133">Transmembrane helix</keyword>
<feature type="transmembrane region" description="Helical" evidence="1">
    <location>
        <begin position="134"/>
        <end position="156"/>
    </location>
</feature>
<organism evidence="2 3">
    <name type="scientific">Rhodocollybia butyracea</name>
    <dbReference type="NCBI Taxonomy" id="206335"/>
    <lineage>
        <taxon>Eukaryota</taxon>
        <taxon>Fungi</taxon>
        <taxon>Dikarya</taxon>
        <taxon>Basidiomycota</taxon>
        <taxon>Agaricomycotina</taxon>
        <taxon>Agaricomycetes</taxon>
        <taxon>Agaricomycetidae</taxon>
        <taxon>Agaricales</taxon>
        <taxon>Marasmiineae</taxon>
        <taxon>Omphalotaceae</taxon>
        <taxon>Rhodocollybia</taxon>
    </lineage>
</organism>
<dbReference type="Proteomes" id="UP000772434">
    <property type="component" value="Unassembled WGS sequence"/>
</dbReference>
<sequence length="249" mass="28037">MADHYHLRSPLTSRYKPHSNSNIRSMKYEPLFRLLGHLLGNASVWTSALLYRDSGFVHDEPDKRDTPLTAEGRKETAVLAKGMGDFFIFDIPYALGVIALIKLLSSSATVIVIATSNPSQSRATVQGTSFKNGIVWFFGYDAAPTLVVFLMHTNYVRSWNFNYTLRSLYSWKVRNKPLKDSREDIKSQVGFLNLVGALQELIGQAGDDISQRTLTNYMYCTSGFKFATICGRSADVLLRQWNGKYHTSS</sequence>
<keyword evidence="3" id="KW-1185">Reference proteome</keyword>
<keyword evidence="1" id="KW-0812">Transmembrane</keyword>
<dbReference type="AlphaFoldDB" id="A0A9P5PLR3"/>
<name>A0A9P5PLR3_9AGAR</name>
<gene>
    <name evidence="2" type="ORF">BDP27DRAFT_1367325</name>
</gene>
<reference evidence="2" key="1">
    <citation type="submission" date="2020-11" db="EMBL/GenBank/DDBJ databases">
        <authorList>
            <consortium name="DOE Joint Genome Institute"/>
            <person name="Ahrendt S."/>
            <person name="Riley R."/>
            <person name="Andreopoulos W."/>
            <person name="Labutti K."/>
            <person name="Pangilinan J."/>
            <person name="Ruiz-Duenas F.J."/>
            <person name="Barrasa J.M."/>
            <person name="Sanchez-Garcia M."/>
            <person name="Camarero S."/>
            <person name="Miyauchi S."/>
            <person name="Serrano A."/>
            <person name="Linde D."/>
            <person name="Babiker R."/>
            <person name="Drula E."/>
            <person name="Ayuso-Fernandez I."/>
            <person name="Pacheco R."/>
            <person name="Padilla G."/>
            <person name="Ferreira P."/>
            <person name="Barriuso J."/>
            <person name="Kellner H."/>
            <person name="Castanera R."/>
            <person name="Alfaro M."/>
            <person name="Ramirez L."/>
            <person name="Pisabarro A.G."/>
            <person name="Kuo A."/>
            <person name="Tritt A."/>
            <person name="Lipzen A."/>
            <person name="He G."/>
            <person name="Yan M."/>
            <person name="Ng V."/>
            <person name="Cullen D."/>
            <person name="Martin F."/>
            <person name="Rosso M.-N."/>
            <person name="Henrissat B."/>
            <person name="Hibbett D."/>
            <person name="Martinez A.T."/>
            <person name="Grigoriev I.V."/>
        </authorList>
    </citation>
    <scope>NUCLEOTIDE SEQUENCE</scope>
    <source>
        <strain evidence="2">AH 40177</strain>
    </source>
</reference>
<protein>
    <submittedName>
        <fullName evidence="2">Uncharacterized protein</fullName>
    </submittedName>
</protein>
<evidence type="ECO:0000313" key="2">
    <source>
        <dbReference type="EMBL" id="KAF9064265.1"/>
    </source>
</evidence>
<accession>A0A9P5PLR3</accession>
<evidence type="ECO:0000256" key="1">
    <source>
        <dbReference type="SAM" id="Phobius"/>
    </source>
</evidence>
<dbReference type="EMBL" id="JADNRY010000127">
    <property type="protein sequence ID" value="KAF9064265.1"/>
    <property type="molecule type" value="Genomic_DNA"/>
</dbReference>
<evidence type="ECO:0000313" key="3">
    <source>
        <dbReference type="Proteomes" id="UP000772434"/>
    </source>
</evidence>
<feature type="transmembrane region" description="Helical" evidence="1">
    <location>
        <begin position="91"/>
        <end position="114"/>
    </location>
</feature>
<comment type="caution">
    <text evidence="2">The sequence shown here is derived from an EMBL/GenBank/DDBJ whole genome shotgun (WGS) entry which is preliminary data.</text>
</comment>